<dbReference type="GO" id="GO:0006874">
    <property type="term" value="P:intracellular calcium ion homeostasis"/>
    <property type="evidence" value="ECO:0007669"/>
    <property type="project" value="TreeGrafter"/>
</dbReference>
<reference evidence="10" key="1">
    <citation type="journal article" date="2020" name="J. Eukaryot. Microbiol.">
        <title>De novo Sequencing, Assembly and Annotation of the Transcriptome for the Free-Living Testate Amoeba Arcella intermedia.</title>
        <authorList>
            <person name="Ribeiro G.M."/>
            <person name="Porfirio-Sousa A.L."/>
            <person name="Maurer-Alcala X.X."/>
            <person name="Katz L.A."/>
            <person name="Lahr D.J.G."/>
        </authorList>
    </citation>
    <scope>NUCLEOTIDE SEQUENCE</scope>
</reference>
<keyword evidence="4 8" id="KW-1133">Transmembrane helix</keyword>
<dbReference type="InterPro" id="IPR004837">
    <property type="entry name" value="NaCa_Exmemb"/>
</dbReference>
<keyword evidence="2" id="KW-0813">Transport</keyword>
<name>A0A6B2L1F1_9EUKA</name>
<dbReference type="Pfam" id="PF01699">
    <property type="entry name" value="Na_Ca_ex"/>
    <property type="match status" value="2"/>
</dbReference>
<dbReference type="GO" id="GO:0016020">
    <property type="term" value="C:membrane"/>
    <property type="evidence" value="ECO:0007669"/>
    <property type="project" value="InterPro"/>
</dbReference>
<evidence type="ECO:0000256" key="4">
    <source>
        <dbReference type="ARBA" id="ARBA00022989"/>
    </source>
</evidence>
<keyword evidence="6 8" id="KW-0472">Membrane</keyword>
<evidence type="ECO:0000256" key="8">
    <source>
        <dbReference type="SAM" id="Phobius"/>
    </source>
</evidence>
<feature type="transmembrane region" description="Helical" evidence="8">
    <location>
        <begin position="389"/>
        <end position="412"/>
    </location>
</feature>
<evidence type="ECO:0000256" key="3">
    <source>
        <dbReference type="ARBA" id="ARBA00022692"/>
    </source>
</evidence>
<dbReference type="AlphaFoldDB" id="A0A6B2L1F1"/>
<feature type="transmembrane region" description="Helical" evidence="8">
    <location>
        <begin position="104"/>
        <end position="128"/>
    </location>
</feature>
<dbReference type="PANTHER" id="PTHR31503:SF36">
    <property type="entry name" value="SODIUM_CALCIUM EXCHANGER MEMBRANE REGION DOMAIN-CONTAINING PROTEIN"/>
    <property type="match status" value="1"/>
</dbReference>
<evidence type="ECO:0000256" key="7">
    <source>
        <dbReference type="SAM" id="MobiDB-lite"/>
    </source>
</evidence>
<dbReference type="EMBL" id="GIBP01001768">
    <property type="protein sequence ID" value="NDV30737.1"/>
    <property type="molecule type" value="Transcribed_RNA"/>
</dbReference>
<protein>
    <recommendedName>
        <fullName evidence="9">Sodium/calcium exchanger membrane region domain-containing protein</fullName>
    </recommendedName>
</protein>
<feature type="transmembrane region" description="Helical" evidence="8">
    <location>
        <begin position="351"/>
        <end position="369"/>
    </location>
</feature>
<feature type="transmembrane region" description="Helical" evidence="8">
    <location>
        <begin position="479"/>
        <end position="501"/>
    </location>
</feature>
<feature type="transmembrane region" description="Helical" evidence="8">
    <location>
        <begin position="167"/>
        <end position="187"/>
    </location>
</feature>
<evidence type="ECO:0000256" key="2">
    <source>
        <dbReference type="ARBA" id="ARBA00022448"/>
    </source>
</evidence>
<keyword evidence="3 8" id="KW-0812">Transmembrane</keyword>
<evidence type="ECO:0000256" key="6">
    <source>
        <dbReference type="ARBA" id="ARBA00023136"/>
    </source>
</evidence>
<proteinExistence type="predicted"/>
<keyword evidence="5" id="KW-0406">Ion transport</keyword>
<feature type="region of interest" description="Disordered" evidence="7">
    <location>
        <begin position="322"/>
        <end position="346"/>
    </location>
</feature>
<evidence type="ECO:0000259" key="9">
    <source>
        <dbReference type="Pfam" id="PF01699"/>
    </source>
</evidence>
<feature type="transmembrane region" description="Helical" evidence="8">
    <location>
        <begin position="33"/>
        <end position="52"/>
    </location>
</feature>
<feature type="domain" description="Sodium/calcium exchanger membrane region" evidence="9">
    <location>
        <begin position="355"/>
        <end position="499"/>
    </location>
</feature>
<dbReference type="InterPro" id="IPR004713">
    <property type="entry name" value="CaH_exchang"/>
</dbReference>
<evidence type="ECO:0000313" key="10">
    <source>
        <dbReference type="EMBL" id="NDV30737.1"/>
    </source>
</evidence>
<comment type="subcellular location">
    <subcellularLocation>
        <location evidence="1">Endomembrane system</location>
        <topology evidence="1">Multi-pass membrane protein</topology>
    </subcellularLocation>
</comment>
<feature type="transmembrane region" description="Helical" evidence="8">
    <location>
        <begin position="424"/>
        <end position="446"/>
    </location>
</feature>
<feature type="domain" description="Sodium/calcium exchanger membrane region" evidence="9">
    <location>
        <begin position="34"/>
        <end position="214"/>
    </location>
</feature>
<dbReference type="PANTHER" id="PTHR31503">
    <property type="entry name" value="VACUOLAR CALCIUM ION TRANSPORTER"/>
    <property type="match status" value="1"/>
</dbReference>
<feature type="transmembrane region" description="Helical" evidence="8">
    <location>
        <begin position="199"/>
        <end position="223"/>
    </location>
</feature>
<organism evidence="10">
    <name type="scientific">Arcella intermedia</name>
    <dbReference type="NCBI Taxonomy" id="1963864"/>
    <lineage>
        <taxon>Eukaryota</taxon>
        <taxon>Amoebozoa</taxon>
        <taxon>Tubulinea</taxon>
        <taxon>Elardia</taxon>
        <taxon>Arcellinida</taxon>
        <taxon>Sphaerothecina</taxon>
        <taxon>Arcellidae</taxon>
        <taxon>Arcella</taxon>
    </lineage>
</organism>
<evidence type="ECO:0000256" key="5">
    <source>
        <dbReference type="ARBA" id="ARBA00023065"/>
    </source>
</evidence>
<feature type="transmembrane region" description="Helical" evidence="8">
    <location>
        <begin position="452"/>
        <end position="472"/>
    </location>
</feature>
<dbReference type="GO" id="GO:0012505">
    <property type="term" value="C:endomembrane system"/>
    <property type="evidence" value="ECO:0007669"/>
    <property type="project" value="UniProtKB-SubCell"/>
</dbReference>
<accession>A0A6B2L1F1</accession>
<sequence>MNASQVDCDSTGWCNGISCTCSLYPSTNSLGSMLIMILFYGAILGFGAKIIADGSELLLEIFPNWSTLIGGLLLPVLGALPDSTMIVFSGAFGSVEEAQTQVSVGVGTLAGSTIMLLTIPWSASLIAARTDIINNKAKDRKLTKSLWGGLFTTGASVDKDTMKNAKIALFTSLSFLIVQIVAFVYLGDPTGNTAKRIEGYVSLAGFVLCMVLFVAYCAYQIIIPKLVEKRKARAEQNAAERKIKLQALLVIEKLRKSANLNIAGLKQQEPEKPPEITQERSEALALAMGSAWRNKAAGLIKRRDNEEKEQLIDEIVMNNHSQHGEGAQSDSEQEDSSSSSEGGKDEPFSKVLAKSIFLMAIGTFLVAFFSDPMVDVITEFGLFINVPAFYVSFVITPFCSNASELIASIIFATKKTKKSSSMTYSQLYGAATMNSTLGLGIFYAIIYFRGLAWTFSAETISILFVVWAVCIVGSFKKTFSIFWCLPNLLLYPLSLFLVYALETFLHWT</sequence>
<evidence type="ECO:0000256" key="1">
    <source>
        <dbReference type="ARBA" id="ARBA00004127"/>
    </source>
</evidence>
<dbReference type="GO" id="GO:0015369">
    <property type="term" value="F:calcium:proton antiporter activity"/>
    <property type="evidence" value="ECO:0007669"/>
    <property type="project" value="TreeGrafter"/>
</dbReference>